<dbReference type="Proteomes" id="UP000199062">
    <property type="component" value="Unassembled WGS sequence"/>
</dbReference>
<protein>
    <recommendedName>
        <fullName evidence="4">Right handed beta helix region</fullName>
    </recommendedName>
</protein>
<dbReference type="InterPro" id="IPR012334">
    <property type="entry name" value="Pectin_lyas_fold"/>
</dbReference>
<keyword evidence="3" id="KW-1185">Reference proteome</keyword>
<reference evidence="2 3" key="1">
    <citation type="submission" date="2016-10" db="EMBL/GenBank/DDBJ databases">
        <authorList>
            <person name="de Groot N.N."/>
        </authorList>
    </citation>
    <scope>NUCLEOTIDE SEQUENCE [LARGE SCALE GENOMIC DNA]</scope>
    <source>
        <strain evidence="2 3">CGMCC 1.10457</strain>
    </source>
</reference>
<dbReference type="RefSeq" id="WP_218155505.1">
    <property type="nucleotide sequence ID" value="NZ_FOZK01000001.1"/>
</dbReference>
<dbReference type="EMBL" id="FOZK01000001">
    <property type="protein sequence ID" value="SFR88829.1"/>
    <property type="molecule type" value="Genomic_DNA"/>
</dbReference>
<dbReference type="Gene3D" id="2.160.20.10">
    <property type="entry name" value="Single-stranded right-handed beta-helix, Pectin lyase-like"/>
    <property type="match status" value="1"/>
</dbReference>
<evidence type="ECO:0000313" key="2">
    <source>
        <dbReference type="EMBL" id="SFR88829.1"/>
    </source>
</evidence>
<proteinExistence type="predicted"/>
<organism evidence="2 3">
    <name type="scientific">Halomicrobium zhouii</name>
    <dbReference type="NCBI Taxonomy" id="767519"/>
    <lineage>
        <taxon>Archaea</taxon>
        <taxon>Methanobacteriati</taxon>
        <taxon>Methanobacteriota</taxon>
        <taxon>Stenosarchaea group</taxon>
        <taxon>Halobacteria</taxon>
        <taxon>Halobacteriales</taxon>
        <taxon>Haloarculaceae</taxon>
        <taxon>Halomicrobium</taxon>
    </lineage>
</organism>
<gene>
    <name evidence="2" type="ORF">SAMN05216559_0540</name>
</gene>
<feature type="compositionally biased region" description="Basic and acidic residues" evidence="1">
    <location>
        <begin position="1"/>
        <end position="18"/>
    </location>
</feature>
<dbReference type="InterPro" id="IPR006311">
    <property type="entry name" value="TAT_signal"/>
</dbReference>
<dbReference type="AlphaFoldDB" id="A0A1I6KC83"/>
<dbReference type="SUPFAM" id="SSF51126">
    <property type="entry name" value="Pectin lyase-like"/>
    <property type="match status" value="1"/>
</dbReference>
<dbReference type="OrthoDB" id="202667at2157"/>
<feature type="region of interest" description="Disordered" evidence="1">
    <location>
        <begin position="1"/>
        <end position="26"/>
    </location>
</feature>
<evidence type="ECO:0000313" key="3">
    <source>
        <dbReference type="Proteomes" id="UP000199062"/>
    </source>
</evidence>
<name>A0A1I6KC83_9EURY</name>
<dbReference type="PROSITE" id="PS51318">
    <property type="entry name" value="TAT"/>
    <property type="match status" value="1"/>
</dbReference>
<evidence type="ECO:0008006" key="4">
    <source>
        <dbReference type="Google" id="ProtNLM"/>
    </source>
</evidence>
<accession>A0A1I6KC83</accession>
<dbReference type="InterPro" id="IPR011050">
    <property type="entry name" value="Pectin_lyase_fold/virulence"/>
</dbReference>
<sequence>MTKEDNRSSETRETDAPTDHSTTTFSRRSYLRGLGAAGLAGGLVQRGGLVGAAAAADPSQYADRFETVVDVVDAGADNSGQEPVSSVLQEHLDDDTLLAFPPGRYYMDEQVRFTDFDNVGLVGDDATLVPANFHDFDGPQYRLFRLGTHYSPGTDLLVVGFTVDQTAPDTGIRVVDAVVDDGLHVEDVYVDGRHDSGTFGPGRFNVLDAGGDGLVRRFRAPDGGQWESETPNAGNIWRGPTGILANMTAGTLRFEDCELGGFPDNGLYASGGSGRIIVDGGHYRNSNAPNIRVGGAKAVVRGVTVTVDETPAVGFDDQRGIRLQNAADAEILQTTVDVRVDQGVTAIHVPGSAGTVWIEDVDVTVDSSVGNTAISVSPDAGKTTVYSSTIDMSAPGGYGIVFEGPDASASAHVESVDIVGDVGDEGARAAIRNTRDDVDFRAVSIDQPGGQKRYGLVNLGDDCLVYKSNVRTANYPLLEAGTGTHVEDNYANSYGDREAIALHDDSEDVYLKNNRLRGGIRDAGSAGLKLVGNEF</sequence>
<evidence type="ECO:0000256" key="1">
    <source>
        <dbReference type="SAM" id="MobiDB-lite"/>
    </source>
</evidence>